<dbReference type="PROSITE" id="PS51281">
    <property type="entry name" value="TAP_C"/>
    <property type="match status" value="1"/>
</dbReference>
<dbReference type="InterPro" id="IPR030217">
    <property type="entry name" value="NXF_fam"/>
</dbReference>
<dbReference type="InterPro" id="IPR032675">
    <property type="entry name" value="LRR_dom_sf"/>
</dbReference>
<dbReference type="FunFam" id="3.80.10.10:FF:000296">
    <property type="entry name" value="mRNA export factor MEX67"/>
    <property type="match status" value="1"/>
</dbReference>
<dbReference type="Gene3D" id="3.80.10.10">
    <property type="entry name" value="Ribonuclease Inhibitor"/>
    <property type="match status" value="1"/>
</dbReference>
<dbReference type="Gene3D" id="3.10.450.50">
    <property type="match status" value="1"/>
</dbReference>
<accession>A0AAV9JWC4</accession>
<evidence type="ECO:0000256" key="2">
    <source>
        <dbReference type="ARBA" id="ARBA00009285"/>
    </source>
</evidence>
<reference evidence="14 15" key="1">
    <citation type="submission" date="2021-11" db="EMBL/GenBank/DDBJ databases">
        <title>Black yeast isolated from Biological Soil Crust.</title>
        <authorList>
            <person name="Kurbessoian T."/>
        </authorList>
    </citation>
    <scope>NUCLEOTIDE SEQUENCE [LARGE SCALE GENOMIC DNA]</scope>
    <source>
        <strain evidence="14 15">CCFEE 5522</strain>
    </source>
</reference>
<keyword evidence="8" id="KW-0539">Nucleus</keyword>
<dbReference type="GO" id="GO:0003723">
    <property type="term" value="F:RNA binding"/>
    <property type="evidence" value="ECO:0007669"/>
    <property type="project" value="TreeGrafter"/>
</dbReference>
<evidence type="ECO:0000256" key="8">
    <source>
        <dbReference type="ARBA" id="ARBA00023242"/>
    </source>
</evidence>
<dbReference type="PANTHER" id="PTHR10662:SF22">
    <property type="entry name" value="NUCLEAR RNA EXPORT FACTOR 1"/>
    <property type="match status" value="1"/>
</dbReference>
<evidence type="ECO:0000256" key="5">
    <source>
        <dbReference type="ARBA" id="ARBA00022614"/>
    </source>
</evidence>
<evidence type="ECO:0000259" key="13">
    <source>
        <dbReference type="PROSITE" id="PS51281"/>
    </source>
</evidence>
<feature type="region of interest" description="Disordered" evidence="11">
    <location>
        <begin position="1"/>
        <end position="70"/>
    </location>
</feature>
<dbReference type="InterPro" id="IPR002075">
    <property type="entry name" value="NTF2_dom"/>
</dbReference>
<evidence type="ECO:0000256" key="3">
    <source>
        <dbReference type="ARBA" id="ARBA00022448"/>
    </source>
</evidence>
<dbReference type="InterPro" id="IPR032710">
    <property type="entry name" value="NTF2-like_dom_sf"/>
</dbReference>
<dbReference type="SUPFAM" id="SSF46934">
    <property type="entry name" value="UBA-like"/>
    <property type="match status" value="1"/>
</dbReference>
<dbReference type="Pfam" id="PF22602">
    <property type="entry name" value="NXF_NTF2"/>
    <property type="match status" value="1"/>
</dbReference>
<name>A0AAV9JWC4_9PEZI</name>
<dbReference type="EMBL" id="JAVFHQ010000002">
    <property type="protein sequence ID" value="KAK4550055.1"/>
    <property type="molecule type" value="Genomic_DNA"/>
</dbReference>
<dbReference type="Pfam" id="PF03943">
    <property type="entry name" value="TAP_C"/>
    <property type="match status" value="1"/>
</dbReference>
<dbReference type="CDD" id="cd14342">
    <property type="entry name" value="UBA_TAP-C"/>
    <property type="match status" value="1"/>
</dbReference>
<evidence type="ECO:0000313" key="15">
    <source>
        <dbReference type="Proteomes" id="UP001324427"/>
    </source>
</evidence>
<evidence type="ECO:0000256" key="1">
    <source>
        <dbReference type="ARBA" id="ARBA00004123"/>
    </source>
</evidence>
<keyword evidence="5" id="KW-0433">Leucine-rich repeat</keyword>
<dbReference type="PROSITE" id="PS50177">
    <property type="entry name" value="NTF2_DOMAIN"/>
    <property type="match status" value="1"/>
</dbReference>
<dbReference type="InterPro" id="IPR018222">
    <property type="entry name" value="Nuclear_transport_factor_2_euk"/>
</dbReference>
<evidence type="ECO:0000313" key="14">
    <source>
        <dbReference type="EMBL" id="KAK4550055.1"/>
    </source>
</evidence>
<keyword evidence="7" id="KW-0509">mRNA transport</keyword>
<dbReference type="FunFam" id="3.10.450.50:FF:000013">
    <property type="entry name" value="mRNA export factor mex67"/>
    <property type="match status" value="1"/>
</dbReference>
<dbReference type="GO" id="GO:0016973">
    <property type="term" value="P:poly(A)+ mRNA export from nucleus"/>
    <property type="evidence" value="ECO:0007669"/>
    <property type="project" value="TreeGrafter"/>
</dbReference>
<evidence type="ECO:0000256" key="6">
    <source>
        <dbReference type="ARBA" id="ARBA00022737"/>
    </source>
</evidence>
<sequence length="660" mass="72102">MVARHNAPRAAAPRGPASQRRAKADRDGDVVMGVPFKGRGAVGKNTPTPTGPRKDALPRSSRGGILSATAQREILRKAGTSDMTMKEARPSVAKRGLVELKVTGWNKSKASGDADGGLSSLIKWLEKKGSTKLGSRVRSLKIRKFRTEGSDLIIKVMHEDAGALVRMNNYGWAGISIGIELMGGPVQDSAAPSSEAEKTKAMLRSVLERRYDFETKFLNLSGLGADEELKKQHIFDSKSTAGKFFPAMMRVLELSFDKPEERDAAVTSVSLANNDLEDLAVVSTLSLTLPKLQNLDLSNNKLDKLATLDVWRKRFYHLQHLILTGNPLEQNEPTYAQEVVSWYPNLLQLNGIQMRTEEEVAKKSKGTELPFPIRSALFQDEGGIAEQFVRTFFMGFDSDRTALAAHYYDDNSDFSYAVNTQAPSDPAGAEKIERGEWEGYIKNSRNMKKITQLPARQNRLFRGAKAVGDAFASLPKTKHPDLAAEARKWMIEAKMVPGVPDATGQSASGVDGFKITISGEFEEIDHASGQAKKKRSFDRTFILGPGTGPAVVRVVNDILTVRAYGGAQALEPDNAEGWNLEAAPQQQQAAPVEAAGQLPAGISLEIAEQMVAELTKQTGMTMQYSKDCLDQVAWNFEAGLEAFARVKDSLPVSAFMQPTT</sequence>
<dbReference type="SMART" id="SM00804">
    <property type="entry name" value="TAP_C"/>
    <property type="match status" value="1"/>
</dbReference>
<feature type="compositionally biased region" description="Low complexity" evidence="11">
    <location>
        <begin position="1"/>
        <end position="19"/>
    </location>
</feature>
<comment type="function">
    <text evidence="9">Involved in the export of mRNA from the nucleus to the cytoplasm.</text>
</comment>
<dbReference type="Pfam" id="PF24048">
    <property type="entry name" value="LRR_NXF1-5"/>
    <property type="match status" value="1"/>
</dbReference>
<organism evidence="14 15">
    <name type="scientific">Oleoguttula mirabilis</name>
    <dbReference type="NCBI Taxonomy" id="1507867"/>
    <lineage>
        <taxon>Eukaryota</taxon>
        <taxon>Fungi</taxon>
        <taxon>Dikarya</taxon>
        <taxon>Ascomycota</taxon>
        <taxon>Pezizomycotina</taxon>
        <taxon>Dothideomycetes</taxon>
        <taxon>Dothideomycetidae</taxon>
        <taxon>Mycosphaerellales</taxon>
        <taxon>Teratosphaeriaceae</taxon>
        <taxon>Oleoguttula</taxon>
    </lineage>
</organism>
<dbReference type="PROSITE" id="PS51450">
    <property type="entry name" value="LRR"/>
    <property type="match status" value="1"/>
</dbReference>
<evidence type="ECO:0000256" key="7">
    <source>
        <dbReference type="ARBA" id="ARBA00022816"/>
    </source>
</evidence>
<feature type="domain" description="NTF2" evidence="12">
    <location>
        <begin position="384"/>
        <end position="561"/>
    </location>
</feature>
<keyword evidence="3" id="KW-0813">Transport</keyword>
<comment type="subcellular location">
    <subcellularLocation>
        <location evidence="1">Nucleus</location>
    </subcellularLocation>
</comment>
<dbReference type="Gene3D" id="1.10.8.10">
    <property type="entry name" value="DNA helicase RuvA subunit, C-terminal domain"/>
    <property type="match status" value="1"/>
</dbReference>
<dbReference type="InterPro" id="IPR005637">
    <property type="entry name" value="TAP_C_dom"/>
</dbReference>
<feature type="domain" description="TAP-C" evidence="13">
    <location>
        <begin position="605"/>
        <end position="658"/>
    </location>
</feature>
<proteinExistence type="inferred from homology"/>
<dbReference type="PANTHER" id="PTHR10662">
    <property type="entry name" value="NUCLEAR RNA EXPORT FACTOR"/>
    <property type="match status" value="1"/>
</dbReference>
<evidence type="ECO:0000256" key="4">
    <source>
        <dbReference type="ARBA" id="ARBA00022490"/>
    </source>
</evidence>
<protein>
    <recommendedName>
        <fullName evidence="10">mRNA export factor MEX67</fullName>
    </recommendedName>
</protein>
<gene>
    <name evidence="14" type="ORF">LTR36_003022</name>
</gene>
<dbReference type="InterPro" id="IPR009060">
    <property type="entry name" value="UBA-like_sf"/>
</dbReference>
<evidence type="ECO:0000256" key="9">
    <source>
        <dbReference type="ARBA" id="ARBA00055253"/>
    </source>
</evidence>
<dbReference type="SUPFAM" id="SSF54427">
    <property type="entry name" value="NTF2-like"/>
    <property type="match status" value="1"/>
</dbReference>
<evidence type="ECO:0000259" key="12">
    <source>
        <dbReference type="PROSITE" id="PS50177"/>
    </source>
</evidence>
<dbReference type="Proteomes" id="UP001324427">
    <property type="component" value="Unassembled WGS sequence"/>
</dbReference>
<keyword evidence="15" id="KW-1185">Reference proteome</keyword>
<dbReference type="GO" id="GO:0005634">
    <property type="term" value="C:nucleus"/>
    <property type="evidence" value="ECO:0007669"/>
    <property type="project" value="UniProtKB-SubCell"/>
</dbReference>
<comment type="similarity">
    <text evidence="2">Belongs to the NXF family.</text>
</comment>
<keyword evidence="6" id="KW-0677">Repeat</keyword>
<evidence type="ECO:0000256" key="11">
    <source>
        <dbReference type="SAM" id="MobiDB-lite"/>
    </source>
</evidence>
<comment type="caution">
    <text evidence="14">The sequence shown here is derived from an EMBL/GenBank/DDBJ whole genome shotgun (WGS) entry which is preliminary data.</text>
</comment>
<evidence type="ECO:0000256" key="10">
    <source>
        <dbReference type="ARBA" id="ARBA00069694"/>
    </source>
</evidence>
<dbReference type="InterPro" id="IPR057125">
    <property type="entry name" value="NXF1/2/3/5-like_LRR"/>
</dbReference>
<dbReference type="InterPro" id="IPR001611">
    <property type="entry name" value="Leu-rich_rpt"/>
</dbReference>
<dbReference type="SUPFAM" id="SSF52058">
    <property type="entry name" value="L domain-like"/>
    <property type="match status" value="1"/>
</dbReference>
<dbReference type="AlphaFoldDB" id="A0AAV9JWC4"/>
<keyword evidence="4" id="KW-0963">Cytoplasm</keyword>